<keyword evidence="1" id="KW-0812">Transmembrane</keyword>
<dbReference type="Gene3D" id="3.40.50.880">
    <property type="match status" value="1"/>
</dbReference>
<reference evidence="4" key="1">
    <citation type="submission" date="2017-01" db="EMBL/GenBank/DDBJ databases">
        <authorList>
            <person name="Varghese N."/>
            <person name="Submissions S."/>
        </authorList>
    </citation>
    <scope>NUCLEOTIDE SEQUENCE [LARGE SCALE GENOMIC DNA]</scope>
    <source>
        <strain evidence="4">DSM 18714</strain>
    </source>
</reference>
<evidence type="ECO:0000259" key="2">
    <source>
        <dbReference type="Pfam" id="PF07090"/>
    </source>
</evidence>
<dbReference type="PANTHER" id="PTHR37947">
    <property type="entry name" value="BLL2462 PROTEIN"/>
    <property type="match status" value="1"/>
</dbReference>
<name>A0A1N7KRS7_9RHOB</name>
<feature type="transmembrane region" description="Helical" evidence="1">
    <location>
        <begin position="39"/>
        <end position="58"/>
    </location>
</feature>
<feature type="domain" description="Putative glutamine amidotransferase" evidence="2">
    <location>
        <begin position="365"/>
        <end position="489"/>
    </location>
</feature>
<dbReference type="SUPFAM" id="SSF52317">
    <property type="entry name" value="Class I glutamine amidotransferase-like"/>
    <property type="match status" value="1"/>
</dbReference>
<dbReference type="PANTHER" id="PTHR37947:SF1">
    <property type="entry name" value="BLL2462 PROTEIN"/>
    <property type="match status" value="1"/>
</dbReference>
<feature type="transmembrane region" description="Helical" evidence="1">
    <location>
        <begin position="669"/>
        <end position="685"/>
    </location>
</feature>
<evidence type="ECO:0000313" key="4">
    <source>
        <dbReference type="Proteomes" id="UP000186098"/>
    </source>
</evidence>
<feature type="transmembrane region" description="Helical" evidence="1">
    <location>
        <begin position="12"/>
        <end position="32"/>
    </location>
</feature>
<proteinExistence type="predicted"/>
<dbReference type="InterPro" id="IPR010768">
    <property type="entry name" value="GATase1-like"/>
</dbReference>
<gene>
    <name evidence="3" type="ORF">SAMN05421795_10295</name>
</gene>
<evidence type="ECO:0000256" key="1">
    <source>
        <dbReference type="SAM" id="Phobius"/>
    </source>
</evidence>
<dbReference type="OrthoDB" id="9769144at2"/>
<dbReference type="STRING" id="407234.SAMN05421795_10295"/>
<accession>A0A1N7KRS7</accession>
<dbReference type="CDD" id="cd03143">
    <property type="entry name" value="A4_beta-galactosidase_middle_domain"/>
    <property type="match status" value="1"/>
</dbReference>
<keyword evidence="1" id="KW-0472">Membrane</keyword>
<dbReference type="InterPro" id="IPR029062">
    <property type="entry name" value="Class_I_gatase-like"/>
</dbReference>
<keyword evidence="1" id="KW-1133">Transmembrane helix</keyword>
<dbReference type="Proteomes" id="UP000186098">
    <property type="component" value="Unassembled WGS sequence"/>
</dbReference>
<dbReference type="RefSeq" id="WP_076363811.1">
    <property type="nucleotide sequence ID" value="NZ_FTOM01000002.1"/>
</dbReference>
<dbReference type="EMBL" id="FTOM01000002">
    <property type="protein sequence ID" value="SIS64274.1"/>
    <property type="molecule type" value="Genomic_DNA"/>
</dbReference>
<evidence type="ECO:0000313" key="3">
    <source>
        <dbReference type="EMBL" id="SIS64274.1"/>
    </source>
</evidence>
<protein>
    <submittedName>
        <fullName evidence="3">Uncharacterized membrane protein</fullName>
    </submittedName>
</protein>
<sequence>MTGLDVILAPHLPVPVLVGLAALAGLATLGALWRGLGGWALRGLGLGLLILALAGPMLRRELSEPLSDIVVLVTDESASQNLADRAEVTARTAARLQAALAGLPGVELRRVTLGDAPENGGTRMGAALAGALAREPSARIAGVIALSDGAVHDPESLPALPAPFHVLLTGHRGEWDRRLVLREAPAFGIIGEELVIGLRIEDLGDVPASVTGRARIDISVDGAPPESFEVPVGRDLELPLTLEHGGQNVVQISLPEAAGEITPRNNAAVVQINGVRDRLRVLLVSGEPHAGERTWRNLLKSDASVDLVHFTILRPPEKQDGVPVSQLALIAFPTRELFLEKIDEFDLIIFDRYRARGLLPDTYYDSIRAYVEAGGAILVAAGPEFAGVESLSHTPLGAVLPAGPSGRVEETPFRPRVTELGARHPVTAGLMPDPAAEADWGRWLRRIDLGPVDGQVVMRAGADGGPLLVLSRVGKGRVALLASDQAWLWDRGFEGGGPQQELLRRIAHWSMQEPDLEEESLEARVRPGKLEARILRRTLSEETPDLTITTPAGAVLTPELRPDGPGRFVLDWTAPEPGLYRLRSGEIARVLGLGPAAPREYEMPLATQGPLAAAVAGSGGAFRRLEDGVPQIRLVRPGAQAAGRGWIGITPRDARAVTGMEVRPLLPEWAWAVLVALAFVAAWLLEGRRRLSRRASAP</sequence>
<dbReference type="AlphaFoldDB" id="A0A1N7KRS7"/>
<dbReference type="Pfam" id="PF07090">
    <property type="entry name" value="GATase1_like"/>
    <property type="match status" value="1"/>
</dbReference>
<keyword evidence="4" id="KW-1185">Reference proteome</keyword>
<organism evidence="3 4">
    <name type="scientific">Phaeovulum vinaykumarii</name>
    <dbReference type="NCBI Taxonomy" id="407234"/>
    <lineage>
        <taxon>Bacteria</taxon>
        <taxon>Pseudomonadati</taxon>
        <taxon>Pseudomonadota</taxon>
        <taxon>Alphaproteobacteria</taxon>
        <taxon>Rhodobacterales</taxon>
        <taxon>Paracoccaceae</taxon>
        <taxon>Phaeovulum</taxon>
    </lineage>
</organism>